<dbReference type="InterPro" id="IPR038885">
    <property type="entry name" value="PLB1"/>
</dbReference>
<dbReference type="GO" id="GO:0006644">
    <property type="term" value="P:phospholipid metabolic process"/>
    <property type="evidence" value="ECO:0007669"/>
    <property type="project" value="TreeGrafter"/>
</dbReference>
<dbReference type="PANTHER" id="PTHR21325">
    <property type="entry name" value="PHOSPHOLIPASE B, PLB1"/>
    <property type="match status" value="1"/>
</dbReference>
<dbReference type="InterPro" id="IPR035547">
    <property type="entry name" value="Phospholipase_B"/>
</dbReference>
<keyword evidence="3" id="KW-1185">Reference proteome</keyword>
<dbReference type="Proteomes" id="UP000005237">
    <property type="component" value="Unassembled WGS sequence"/>
</dbReference>
<organism evidence="2 3">
    <name type="scientific">Caenorhabditis japonica</name>
    <dbReference type="NCBI Taxonomy" id="281687"/>
    <lineage>
        <taxon>Eukaryota</taxon>
        <taxon>Metazoa</taxon>
        <taxon>Ecdysozoa</taxon>
        <taxon>Nematoda</taxon>
        <taxon>Chromadorea</taxon>
        <taxon>Rhabditida</taxon>
        <taxon>Rhabditina</taxon>
        <taxon>Rhabditomorpha</taxon>
        <taxon>Rhabditoidea</taxon>
        <taxon>Rhabditidae</taxon>
        <taxon>Peloderinae</taxon>
        <taxon>Caenorhabditis</taxon>
    </lineage>
</organism>
<dbReference type="AlphaFoldDB" id="A0A8R1DKY7"/>
<keyword evidence="1" id="KW-0812">Transmembrane</keyword>
<evidence type="ECO:0000313" key="2">
    <source>
        <dbReference type="EnsemblMetazoa" id="CJA05621.1"/>
    </source>
</evidence>
<reference evidence="2" key="2">
    <citation type="submission" date="2022-06" db="UniProtKB">
        <authorList>
            <consortium name="EnsemblMetazoa"/>
        </authorList>
    </citation>
    <scope>IDENTIFICATION</scope>
    <source>
        <strain evidence="2">DF5081</strain>
    </source>
</reference>
<dbReference type="CDD" id="cd01824">
    <property type="entry name" value="Phospholipase_B_like"/>
    <property type="match status" value="1"/>
</dbReference>
<dbReference type="Gene3D" id="3.40.50.1110">
    <property type="entry name" value="SGNH hydrolase"/>
    <property type="match status" value="1"/>
</dbReference>
<dbReference type="EnsemblMetazoa" id="CJA05621.1">
    <property type="protein sequence ID" value="CJA05621.1"/>
    <property type="gene ID" value="WBGene00124825"/>
</dbReference>
<dbReference type="PANTHER" id="PTHR21325:SF24">
    <property type="entry name" value="LIPASE_GDSL DOMAIN-CONTAINING PROTEIN"/>
    <property type="match status" value="1"/>
</dbReference>
<reference evidence="3" key="1">
    <citation type="submission" date="2010-08" db="EMBL/GenBank/DDBJ databases">
        <authorList>
            <consortium name="Caenorhabditis japonica Sequencing Consortium"/>
            <person name="Wilson R.K."/>
        </authorList>
    </citation>
    <scope>NUCLEOTIDE SEQUENCE [LARGE SCALE GENOMIC DNA]</scope>
    <source>
        <strain evidence="3">DF5081</strain>
    </source>
</reference>
<accession>A0A8R1DKY7</accession>
<protein>
    <submittedName>
        <fullName evidence="2">Uncharacterized protein</fullName>
    </submittedName>
</protein>
<dbReference type="InterPro" id="IPR036514">
    <property type="entry name" value="SGNH_hydro_sf"/>
</dbReference>
<evidence type="ECO:0000256" key="1">
    <source>
        <dbReference type="SAM" id="Phobius"/>
    </source>
</evidence>
<dbReference type="SUPFAM" id="SSF52266">
    <property type="entry name" value="SGNH hydrolase"/>
    <property type="match status" value="1"/>
</dbReference>
<keyword evidence="1" id="KW-0472">Membrane</keyword>
<dbReference type="InterPro" id="IPR001087">
    <property type="entry name" value="GDSL"/>
</dbReference>
<proteinExistence type="predicted"/>
<dbReference type="Pfam" id="PF00657">
    <property type="entry name" value="Lipase_GDSL"/>
    <property type="match status" value="1"/>
</dbReference>
<evidence type="ECO:0000313" key="3">
    <source>
        <dbReference type="Proteomes" id="UP000005237"/>
    </source>
</evidence>
<dbReference type="GO" id="GO:0004620">
    <property type="term" value="F:phospholipase activity"/>
    <property type="evidence" value="ECO:0007669"/>
    <property type="project" value="InterPro"/>
</dbReference>
<name>A0A8R1DKY7_CAEJA</name>
<sequence length="410" mass="45349">MGVPRFNCSRPISLPPPQSVHQLQPSNIEVIAALGDSLSVGQAEKATSGLDIFEKFPGSSFVTGNSVQIRDQATLFNIFNEFSPSLKGGSSDHIQKFYDFNFAVPGSFSSDLPRQAQELSDTLKRKLGDENQKTWKLVNIFSGNNDLCKICQNQTLYGPESYGKSLRTALGILQSSVPNVFVNLMTPVNVQIMTETHNISKFCDTFHRLACPCIFDLDKLQYQTIKEQFDAELKSVAEEFSNNSTTFTVVVAPTLNIPSIPHLGNQVNIGLLALDCFHVSPAAHDIVAKQVWKGLFEKVGEKTALNPLSMGLDAFVCPPVECPFLRTVGNSDNCEPVTEYKILQLAPYGVAQPALESSFSVFTMMGLMLFGSTLVLLFVRASFRRSSEDFSAERRHLLPPKRVDLNDYIF</sequence>
<feature type="transmembrane region" description="Helical" evidence="1">
    <location>
        <begin position="359"/>
        <end position="379"/>
    </location>
</feature>
<keyword evidence="1" id="KW-1133">Transmembrane helix</keyword>